<dbReference type="AlphaFoldDB" id="A0A6J4LEC1"/>
<dbReference type="EMBL" id="CADCTY010000670">
    <property type="protein sequence ID" value="CAA9331360.1"/>
    <property type="molecule type" value="Genomic_DNA"/>
</dbReference>
<gene>
    <name evidence="1" type="ORF">AVDCRST_MAG94-1930</name>
</gene>
<accession>A0A6J4LEC1</accession>
<sequence>MIGTLIMKVRPQMAVLGLIRISRILLGNLIDQCSGTVHGSSIRLTAFLRTALYTQMKMNRSGGIRQCCEAVHGSPLLPTAALVTASWMIRQTALSTAKTSGLGLSVPSTPKQGEFWRSTGQKMGVCKNSGSVARIFGSKTGNL</sequence>
<evidence type="ECO:0000313" key="1">
    <source>
        <dbReference type="EMBL" id="CAA9331360.1"/>
    </source>
</evidence>
<proteinExistence type="predicted"/>
<name>A0A6J4LEC1_9CYAN</name>
<reference evidence="1" key="1">
    <citation type="submission" date="2020-02" db="EMBL/GenBank/DDBJ databases">
        <authorList>
            <person name="Meier V. D."/>
        </authorList>
    </citation>
    <scope>NUCLEOTIDE SEQUENCE</scope>
    <source>
        <strain evidence="1">AVDCRST_MAG94</strain>
    </source>
</reference>
<protein>
    <submittedName>
        <fullName evidence="1">Uncharacterized protein</fullName>
    </submittedName>
</protein>
<organism evidence="1">
    <name type="scientific">uncultured Leptolyngbya sp</name>
    <dbReference type="NCBI Taxonomy" id="332963"/>
    <lineage>
        <taxon>Bacteria</taxon>
        <taxon>Bacillati</taxon>
        <taxon>Cyanobacteriota</taxon>
        <taxon>Cyanophyceae</taxon>
        <taxon>Leptolyngbyales</taxon>
        <taxon>Leptolyngbyaceae</taxon>
        <taxon>Leptolyngbya group</taxon>
        <taxon>Leptolyngbya</taxon>
        <taxon>environmental samples</taxon>
    </lineage>
</organism>